<dbReference type="Gene3D" id="1.20.1070.10">
    <property type="entry name" value="Rhodopsin 7-helix transmembrane proteins"/>
    <property type="match status" value="1"/>
</dbReference>
<evidence type="ECO:0000313" key="2">
    <source>
        <dbReference type="EMBL" id="KAK7112582.1"/>
    </source>
</evidence>
<dbReference type="InterPro" id="IPR053231">
    <property type="entry name" value="GPCR_LN-TM7"/>
</dbReference>
<dbReference type="PANTHER" id="PTHR45902:SF1">
    <property type="entry name" value="LATROPHILIN RECEPTOR-LIKE PROTEIN A"/>
    <property type="match status" value="1"/>
</dbReference>
<accession>A0AAN9BVC5</accession>
<feature type="transmembrane region" description="Helical" evidence="1">
    <location>
        <begin position="413"/>
        <end position="432"/>
    </location>
</feature>
<dbReference type="EMBL" id="JBAMIC010000002">
    <property type="protein sequence ID" value="KAK7112582.1"/>
    <property type="molecule type" value="Genomic_DNA"/>
</dbReference>
<evidence type="ECO:0000256" key="1">
    <source>
        <dbReference type="SAM" id="Phobius"/>
    </source>
</evidence>
<sequence length="474" mass="53392">MAKYKFCFLCNTNESFSSAMNVLIDGRNEFGSNEANPGRFSFSALLYPTEDDESADDVTDDVTTVVEDVPQNVERESRPLCAKDYVLDPMQCVCRPVQCEAGLRIDGDKCTEVFLSTNMHAFSLCSRYHIKAEQPIRRSQMYSFFSSLMMTIDEFGSRFEVSFQGFPHLACDDNTSLTVDVHMEIHNGLSTLFTKRVKSMLTFMKNFAGNSSAFHPAHMTAETPAPRCLDVWTWIKSLPPNCSTRNISGSVGAHFYEMRGKKNVSLTSLYNTTLCPRVNLTKTEFSTFSTQLHDLGFTSDIIFDVTFEKDETFHLLCAEDFWKILLPNSCMAKTTMPEDKSTAGFQDMWTVQGLMSMVSTCVSLVSLLCVMVTYMALPPLRAGTGLSTLAMACLLFVAQALHEMGLEQYEIHLLCLVLALLIHFFWLSAVFMMTSCTIQLFAALVFPLSWSMVFERKACKQKSPRYIRSRLSAP</sequence>
<name>A0AAN9BVC5_9CAEN</name>
<proteinExistence type="predicted"/>
<dbReference type="AlphaFoldDB" id="A0AAN9BVC5"/>
<keyword evidence="3" id="KW-1185">Reference proteome</keyword>
<protein>
    <submittedName>
        <fullName evidence="2">Uncharacterized protein</fullName>
    </submittedName>
</protein>
<organism evidence="2 3">
    <name type="scientific">Littorina saxatilis</name>
    <dbReference type="NCBI Taxonomy" id="31220"/>
    <lineage>
        <taxon>Eukaryota</taxon>
        <taxon>Metazoa</taxon>
        <taxon>Spiralia</taxon>
        <taxon>Lophotrochozoa</taxon>
        <taxon>Mollusca</taxon>
        <taxon>Gastropoda</taxon>
        <taxon>Caenogastropoda</taxon>
        <taxon>Littorinimorpha</taxon>
        <taxon>Littorinoidea</taxon>
        <taxon>Littorinidae</taxon>
        <taxon>Littorina</taxon>
    </lineage>
</organism>
<feature type="transmembrane region" description="Helical" evidence="1">
    <location>
        <begin position="354"/>
        <end position="376"/>
    </location>
</feature>
<comment type="caution">
    <text evidence="2">The sequence shown here is derived from an EMBL/GenBank/DDBJ whole genome shotgun (WGS) entry which is preliminary data.</text>
</comment>
<keyword evidence="1" id="KW-0472">Membrane</keyword>
<reference evidence="2 3" key="1">
    <citation type="submission" date="2024-02" db="EMBL/GenBank/DDBJ databases">
        <title>Chromosome-scale genome assembly of the rough periwinkle Littorina saxatilis.</title>
        <authorList>
            <person name="De Jode A."/>
            <person name="Faria R."/>
            <person name="Formenti G."/>
            <person name="Sims Y."/>
            <person name="Smith T.P."/>
            <person name="Tracey A."/>
            <person name="Wood J.M.D."/>
            <person name="Zagrodzka Z.B."/>
            <person name="Johannesson K."/>
            <person name="Butlin R.K."/>
            <person name="Leder E.H."/>
        </authorList>
    </citation>
    <scope>NUCLEOTIDE SEQUENCE [LARGE SCALE GENOMIC DNA]</scope>
    <source>
        <strain evidence="2">Snail1</strain>
        <tissue evidence="2">Muscle</tissue>
    </source>
</reference>
<dbReference type="PANTHER" id="PTHR45902">
    <property type="entry name" value="LATROPHILIN RECEPTOR-LIKE PROTEIN A"/>
    <property type="match status" value="1"/>
</dbReference>
<evidence type="ECO:0000313" key="3">
    <source>
        <dbReference type="Proteomes" id="UP001374579"/>
    </source>
</evidence>
<feature type="transmembrane region" description="Helical" evidence="1">
    <location>
        <begin position="438"/>
        <end position="455"/>
    </location>
</feature>
<gene>
    <name evidence="2" type="ORF">V1264_012017</name>
</gene>
<feature type="transmembrane region" description="Helical" evidence="1">
    <location>
        <begin position="382"/>
        <end position="401"/>
    </location>
</feature>
<keyword evidence="1" id="KW-0812">Transmembrane</keyword>
<keyword evidence="1" id="KW-1133">Transmembrane helix</keyword>
<dbReference type="Proteomes" id="UP001374579">
    <property type="component" value="Unassembled WGS sequence"/>
</dbReference>